<dbReference type="EMBL" id="LFYR01001279">
    <property type="protein sequence ID" value="KMZ63000.1"/>
    <property type="molecule type" value="Genomic_DNA"/>
</dbReference>
<comment type="caution">
    <text evidence="2">The sequence shown here is derived from an EMBL/GenBank/DDBJ whole genome shotgun (WGS) entry which is preliminary data.</text>
</comment>
<dbReference type="Proteomes" id="UP000036987">
    <property type="component" value="Unassembled WGS sequence"/>
</dbReference>
<feature type="chain" id="PRO_5005527579" evidence="1">
    <location>
        <begin position="29"/>
        <end position="90"/>
    </location>
</feature>
<evidence type="ECO:0000313" key="3">
    <source>
        <dbReference type="Proteomes" id="UP000036987"/>
    </source>
</evidence>
<dbReference type="AlphaFoldDB" id="A0A0K9P484"/>
<organism evidence="2 3">
    <name type="scientific">Zostera marina</name>
    <name type="common">Eelgrass</name>
    <dbReference type="NCBI Taxonomy" id="29655"/>
    <lineage>
        <taxon>Eukaryota</taxon>
        <taxon>Viridiplantae</taxon>
        <taxon>Streptophyta</taxon>
        <taxon>Embryophyta</taxon>
        <taxon>Tracheophyta</taxon>
        <taxon>Spermatophyta</taxon>
        <taxon>Magnoliopsida</taxon>
        <taxon>Liliopsida</taxon>
        <taxon>Zosteraceae</taxon>
        <taxon>Zostera</taxon>
    </lineage>
</organism>
<accession>A0A0K9P484</accession>
<reference evidence="3" key="1">
    <citation type="journal article" date="2016" name="Nature">
        <title>The genome of the seagrass Zostera marina reveals angiosperm adaptation to the sea.</title>
        <authorList>
            <person name="Olsen J.L."/>
            <person name="Rouze P."/>
            <person name="Verhelst B."/>
            <person name="Lin Y.-C."/>
            <person name="Bayer T."/>
            <person name="Collen J."/>
            <person name="Dattolo E."/>
            <person name="De Paoli E."/>
            <person name="Dittami S."/>
            <person name="Maumus F."/>
            <person name="Michel G."/>
            <person name="Kersting A."/>
            <person name="Lauritano C."/>
            <person name="Lohaus R."/>
            <person name="Toepel M."/>
            <person name="Tonon T."/>
            <person name="Vanneste K."/>
            <person name="Amirebrahimi M."/>
            <person name="Brakel J."/>
            <person name="Bostroem C."/>
            <person name="Chovatia M."/>
            <person name="Grimwood J."/>
            <person name="Jenkins J.W."/>
            <person name="Jueterbock A."/>
            <person name="Mraz A."/>
            <person name="Stam W.T."/>
            <person name="Tice H."/>
            <person name="Bornberg-Bauer E."/>
            <person name="Green P.J."/>
            <person name="Pearson G.A."/>
            <person name="Procaccini G."/>
            <person name="Duarte C.M."/>
            <person name="Schmutz J."/>
            <person name="Reusch T.B.H."/>
            <person name="Van de Peer Y."/>
        </authorList>
    </citation>
    <scope>NUCLEOTIDE SEQUENCE [LARGE SCALE GENOMIC DNA]</scope>
    <source>
        <strain evidence="3">cv. Finnish</strain>
    </source>
</reference>
<feature type="signal peptide" evidence="1">
    <location>
        <begin position="1"/>
        <end position="28"/>
    </location>
</feature>
<evidence type="ECO:0000313" key="2">
    <source>
        <dbReference type="EMBL" id="KMZ63000.1"/>
    </source>
</evidence>
<sequence length="90" mass="9927">MSWVLGFRSNTATILILLLSLLIINSNSDTTVSVQGRLVLMEIEAETAAKETSAARKVLVDKDSVVHTNDYGNYYEAPTLEKPSFKLIPN</sequence>
<keyword evidence="3" id="KW-1185">Reference proteome</keyword>
<proteinExistence type="predicted"/>
<evidence type="ECO:0000256" key="1">
    <source>
        <dbReference type="SAM" id="SignalP"/>
    </source>
</evidence>
<protein>
    <submittedName>
        <fullName evidence="2">Uncharacterized protein</fullName>
    </submittedName>
</protein>
<name>A0A0K9P484_ZOSMR</name>
<keyword evidence="1" id="KW-0732">Signal</keyword>
<gene>
    <name evidence="2" type="ORF">ZOSMA_42G00410</name>
</gene>